<reference evidence="2" key="1">
    <citation type="submission" date="2020-06" db="EMBL/GenBank/DDBJ databases">
        <authorList>
            <consortium name="Plant Systems Biology data submission"/>
        </authorList>
    </citation>
    <scope>NUCLEOTIDE SEQUENCE</scope>
    <source>
        <strain evidence="2">D6</strain>
    </source>
</reference>
<organism evidence="2 3">
    <name type="scientific">Seminavis robusta</name>
    <dbReference type="NCBI Taxonomy" id="568900"/>
    <lineage>
        <taxon>Eukaryota</taxon>
        <taxon>Sar</taxon>
        <taxon>Stramenopiles</taxon>
        <taxon>Ochrophyta</taxon>
        <taxon>Bacillariophyta</taxon>
        <taxon>Bacillariophyceae</taxon>
        <taxon>Bacillariophycidae</taxon>
        <taxon>Naviculales</taxon>
        <taxon>Naviculaceae</taxon>
        <taxon>Seminavis</taxon>
    </lineage>
</organism>
<protein>
    <submittedName>
        <fullName evidence="2">Uncharacterized protein</fullName>
    </submittedName>
</protein>
<keyword evidence="3" id="KW-1185">Reference proteome</keyword>
<gene>
    <name evidence="2" type="ORF">SEMRO_301_G112060.1</name>
</gene>
<feature type="compositionally biased region" description="Low complexity" evidence="1">
    <location>
        <begin position="153"/>
        <end position="174"/>
    </location>
</feature>
<comment type="caution">
    <text evidence="2">The sequence shown here is derived from an EMBL/GenBank/DDBJ whole genome shotgun (WGS) entry which is preliminary data.</text>
</comment>
<evidence type="ECO:0000256" key="1">
    <source>
        <dbReference type="SAM" id="MobiDB-lite"/>
    </source>
</evidence>
<dbReference type="EMBL" id="CAICTM010000300">
    <property type="protein sequence ID" value="CAB9507331.1"/>
    <property type="molecule type" value="Genomic_DNA"/>
</dbReference>
<feature type="compositionally biased region" description="Acidic residues" evidence="1">
    <location>
        <begin position="116"/>
        <end position="148"/>
    </location>
</feature>
<sequence>MNNNKNRALIQKLSLTFVDPRDGSKVIIGVQAKIPEGTGPLRVELIPVLGSFDEEAVGFAPILNQVRDTTLPRIPCPPLVDLTSKEQDEPVDLTNEQDEETSVESETKSETKSDEVPSEDEEETSEEEEASKEEEASEKEEDSDDSEDERAFAEAFADLDAVDEANAVDNNARLPTRRNPRRNPPRRNRRTTRAAASAKFDEDDELDVFPMSQDFF</sequence>
<feature type="compositionally biased region" description="Basic residues" evidence="1">
    <location>
        <begin position="175"/>
        <end position="192"/>
    </location>
</feature>
<name>A0A9N8DV01_9STRA</name>
<evidence type="ECO:0000313" key="2">
    <source>
        <dbReference type="EMBL" id="CAB9507331.1"/>
    </source>
</evidence>
<dbReference type="AlphaFoldDB" id="A0A9N8DV01"/>
<feature type="compositionally biased region" description="Acidic residues" evidence="1">
    <location>
        <begin position="89"/>
        <end position="103"/>
    </location>
</feature>
<accession>A0A9N8DV01</accession>
<dbReference type="Proteomes" id="UP001153069">
    <property type="component" value="Unassembled WGS sequence"/>
</dbReference>
<proteinExistence type="predicted"/>
<feature type="compositionally biased region" description="Basic and acidic residues" evidence="1">
    <location>
        <begin position="105"/>
        <end position="115"/>
    </location>
</feature>
<feature type="region of interest" description="Disordered" evidence="1">
    <location>
        <begin position="70"/>
        <end position="201"/>
    </location>
</feature>
<evidence type="ECO:0000313" key="3">
    <source>
        <dbReference type="Proteomes" id="UP001153069"/>
    </source>
</evidence>